<keyword evidence="2" id="KW-0732">Signal</keyword>
<feature type="chain" id="PRO_5045510745" description="DUF11 domain-containing protein" evidence="2">
    <location>
        <begin position="21"/>
        <end position="4080"/>
    </location>
</feature>
<feature type="domain" description="DUF11" evidence="3">
    <location>
        <begin position="512"/>
        <end position="624"/>
    </location>
</feature>
<comment type="caution">
    <text evidence="4">The sequence shown here is derived from an EMBL/GenBank/DDBJ whole genome shotgun (WGS) entry which is preliminary data.</text>
</comment>
<sequence length="4080" mass="413807">MVRVYFLFLFFALLSLNVFAEGTPTTSPNAANITALLSAPDLNSGPYFNAPEDNRVKFTITNNATQNLYFGFDWRQYAAGSPPRLTDIYWRIRRSSDLAVVVGPTLWNSTLGSAGSIDTHAQALAGPNIAGSVPTGYNPIIFDPTQDGEYFIEIYRSSDLGVTARTTAADRAVGALFDLTVANNFAPYTKFNGRVNSDKWGFVAVSATYGNLVTASAEPVLFGYTNDQTIVRLDFETGFQPIAFNVALNSYGTTNVGSWLTTRRSRNDAVAPGLNNGYRVFLNIPDATLYPVGAIPTNPTFLSPAVTGCGPYLINYNVAEPGDVKLLLDLNGVPGFQNATADRILEALDVLAGNNTISWDGLNGLGVAVPSGTNLNLALTFLKGRFNLPLYDAELNRNGIRIGIIAPIPIANAQMFWDDSALTNVGADCTLQTNNQTGTGINNSILGTTSPAHAWSGDGNLAQTIPAPNVAGNDTDGNQCTDFGNVRTINTWGWGYTSAATNLNIVLGCANLGVNKTVSNAIPLVGSNVTFTITASNAGPTQSSNTIVNDLLSASCYTFVSATPSVGTYNSATGVWSIGTLASGANATLSIVATVISQTGCGNTATITGDQEDPTPTNNTSTVTPTSVLDSDNDGISNNDDLDDDNDGITDIVEECTGFRAQNTNGTWLGTTNSNVTYTYTGTSSQAASQNFNDSQINYYINQNGGQQRVAKADNVSFTINFVPAVPSSEIALYIEDLDPSIPGGSPSANYTFLVNGLPSTAFRSVNIGGVSPYLNYNNLTGALTLSSASNDHRIMLKGLGPNLVSSITITSTGVGTLDLVAYSILAKLSCDTDGDGLPNELDIDSDNDGCSDANEYYNSASADGNDNATYGVGTPAVNSDGTVTAASYSGSYANAINNSVTTACTIDAVNDPSVTFVSGVTPIIALNVLGNDTLSGVAVTTTNTNVTPSSNGPLSINANGDVILAANTLPGTYTITYQLCEADPISGLNVVPANCDTATATVVVVSIDAINDTPTPVNGTPGGTTPSVLANDTLNGLPLNPTDAKLTPVSVPPGLTLNADGTITVAPGTSAGTYPVTYTICQVANPTVCDTATSSVVVTTIDAVNDTPSVVNGTTGATVPTVFTNDTLNGVAFVPTDVTLTSLPLPAGLTLNTNGTITVAPGTASGTYPVTYTICQVANPTVCDTAVTTIVVATIDAINDTPTPINGTPGGTTPSVLANDILNGLPLNPTDATLTPTSVPAGLTLNPDGTITVAPGTAAGTYPVVYQICQVAHPTICDTATASVVVTTIDAVNDTPSVVNGTTGATVPTIFTNDTLNGVAFVPTDVTLTSLPLPAGLTLNSDGTITVAPGTAAGTYPVTCTICQVANPTVCDTAVTTIVVATIDAINDSSTPINGTPGGSTPSVLANDTLNGSPLNPTDATLTPTSVPAGLTLNPDGTITVAPGTTAGTYPVVYQICQVANPSICDTATASVVVTTIDAVNDTPSVVNGTTGATVPTIFTNDALNGVAFVPTDVILTSLPLPAGLTLNADGTITVAAGTAAGTYPVTYTICQVANPTVCDTAVTTIVVATIDAINDSSTPINGTPGGSTPSVLANDTLDGSPLNPTDATLTPTSVPAGLTLNPDGTITVAPGTAAGTYPVVYQICQVTHPTICDTATASVVVTIIDAVNDTPTPINGTPGGSTPSVLANDTLNGSPLVPTDVTLTPTSVPAGLTLNPDGTITVDPNTPAGTYPVVYQICQLANPTVCDTAISSVVVTTIDAVNDTPSVVNGTTGATVPTVFANDTLNGVAFVPTDVTLTSLPLAAGLTLNSDGTITVAPGTAAGTYPVTYTICQVANPTVCDTAVTTIVVTAIDAINDASTPINGTPGGSTPSVLANDTLDGSPLNPTDATLTPTSVPAGLTLNPDGTITVAPGTAAGTYPVTYTICQVTHPSICDTATASVVVTTIDAVNDTPTPINGTPGGSTPSVLANDTLDGSPLNPTDVTLTPTSVPAGLTLNPDGTITVDPNTPAGTYPVVYQICQVANPTVCDTATANVVVTTIDAVNDTPATIPSATGGTTPSVLANDTLNGLPVVPTDVTLTPTSVPAGLTLNPDGTITVAPGTPNGTYPVVYEICQVANPTVCDTATASVVVAAIDAVNDTPTPINGRPGGTTPSVLANDTLNGSPLVPTDVTLTPTSVPAGLTLNPDGTITVDPNTPAGTYPVVYTICEIAVPTNCDTATASVVVTTIDAVNDTPSVVNGTTGATVPTIFTNDTLNGVAFVPTDVTLTSLPLAAGLTLNADGTITVAPGTAAGTYPVTYTICQVANPTVCDTAVTTIVVATIDAINDASTPINGTPGGSTPSVLANDTLDGSPLNPTDATLTPTSVPAGLTLNPDGTVTVAPGTAAGTYPVTYTICQVTHPSICDTATASVVVTTIDAVNDTPTPINGTPGGSTPSVLANDTLDGSPLNPTDVTLTPTSVPAGLTLNPDGTITVDPNTPAGTYPVVYEICQVANPTVCDTATASVVVTTIDAVNDTPATIPSATGGTTPSVLANDTLNGLPVVPTDVTLTPTSVPAGLTLNPDGTITVAPGTPNGTYPVVYEICQVANPTVCDTATASVVVAAIDAVDDTPTPINGTPGGTTPSVLANDTLNGSPLVPTDVTLTPTSVPAGLTLNPDGTITVDPNTPAGTYPVVYTICEIAVPTNCDTATANVVVTTIDAVDDTPVAIPSAIGGTTPSVLVNDTLNGLPVVPTDVTLTPTSVPAGLTFNPDGTITVAPGTPNGTYPVVYQICQVANPLVCDTATANVLISEIDAVNDNPPTISSGDSTPSVLINDILNGLPVVPSDITLTPVSVPVGLTLNPDGTITVASNVPSGTYPVVYTICETAVPANCDTATATVVVLNPIDAVVDTFPTQTPSTTAPTTVGDVTDNDTLNGVPVTAANTDVTPITTGPLSIDSEGVLTLAPNTTSGTYSITYQLCEVGANPSNCDTATATVVVLNPIDAVDDNTYPVQTPSTTAPTTVGDVTDNDTLNGVPVTAANTDVTPITTGPLSIDSEGVLTLAPNTTSGTYTITYQLCEVGANPANCDTATATVVVLNPIDAVDDNTYPVQTPSTTAPTTVGDVTDNDTLNGVPVTAANTDVTPITTGPLSIDSEGVLTLAPNTTSDTYTITYQLCEVGANPSNCDTATATVVVLNPIDAVVDTFPTQTPSTTAPTTVGDVTDNDTLNGVPVTAANTDVTPITTGPLSIDSEGVLTLAPNTTSGTYSITYQLCEVGANPSNCDTATATVVVLNPIDAVDDNTYPVQTPSTTAPTTVGDVTDNDTLNGVPVTAANTDVTPITTGPLSIDSEGVLTLAPNTTSGTYSITYQLCEVGANPSNCDTATATVVVLNPIDAVVDTFPTQTPSTTAPTTVGDVTDNDTLNGVPVTAANTDVTPITTGPLSIDSEGVLTLAPNTTSGTYSITYQLCEVGVNPSNCDTATATVVVLNPIDAVVDTFPTQTPSTTAPTTVGDVTDNDTLNGVPVTAANTDVTPITTGPLSIDSEGVLTLAPNTTSGTYTITYQLCEVGANPANCDTATATVVVLNPIDAVDDNTYPVQTPSTTAPTTVGDVTDNDTLNGVPVTAANTDVTPITTGPLSIDSEGVLTLAPNTTSGTYSITYQLCEVGANPSNCDTATATVVVLNPIVANDDTNIIPVYGYDGGLAIPNVLVNDTLNGVLVNTSQVTITLTSTLPSGITFNTLTGQVGVNPQTAAGTYTFTYNLCEVGAIPANCDPATVTVVVSAAPINAENDDLSSNPINGYEGGTPGNIFVNNGNGQDTLNNSTIIPNEVTISVVNNGGIIGLSIANNGDITIPSGTPAGNYVVIYSICEVLNPTNCDQATITVVITAPPIDAVDDLDNDIVNSEIGATIPLYTNDTLNQDPLIPIEVTFTLVDNGGINGATIDSSGNLIMPPGTPTGTYTIVYQICDIINPNNCDTAIAIITVKDPCDFDDSADSCDIVIYNYLSPGNDTNNEYFILEGIEKYPDNSVEIYNRWGVLVYDAKGYDNNTKVFRGISEGRVTIKQSEELPEGTYFYIIKYTKTSGITKEKAGYLYINRK</sequence>
<dbReference type="EMBL" id="BAABCT010000002">
    <property type="protein sequence ID" value="GAA4064733.1"/>
    <property type="molecule type" value="Genomic_DNA"/>
</dbReference>
<feature type="compositionally biased region" description="Low complexity" evidence="1">
    <location>
        <begin position="615"/>
        <end position="639"/>
    </location>
</feature>
<evidence type="ECO:0000313" key="4">
    <source>
        <dbReference type="EMBL" id="GAA4064733.1"/>
    </source>
</evidence>
<protein>
    <recommendedName>
        <fullName evidence="3">DUF11 domain-containing protein</fullName>
    </recommendedName>
</protein>
<proteinExistence type="predicted"/>
<evidence type="ECO:0000259" key="3">
    <source>
        <dbReference type="Pfam" id="PF01345"/>
    </source>
</evidence>
<feature type="signal peptide" evidence="2">
    <location>
        <begin position="1"/>
        <end position="20"/>
    </location>
</feature>
<dbReference type="Pfam" id="PF13585">
    <property type="entry name" value="CHU_C"/>
    <property type="match status" value="1"/>
</dbReference>
<reference evidence="5" key="1">
    <citation type="journal article" date="2019" name="Int. J. Syst. Evol. Microbiol.">
        <title>The Global Catalogue of Microorganisms (GCM) 10K type strain sequencing project: providing services to taxonomists for standard genome sequencing and annotation.</title>
        <authorList>
            <consortium name="The Broad Institute Genomics Platform"/>
            <consortium name="The Broad Institute Genome Sequencing Center for Infectious Disease"/>
            <person name="Wu L."/>
            <person name="Ma J."/>
        </authorList>
    </citation>
    <scope>NUCLEOTIDE SEQUENCE [LARGE SCALE GENOMIC DNA]</scope>
    <source>
        <strain evidence="5">JCM 17069</strain>
    </source>
</reference>
<dbReference type="Pfam" id="PF01345">
    <property type="entry name" value="DUF11"/>
    <property type="match status" value="1"/>
</dbReference>
<accession>A0ABP7VD35</accession>
<name>A0ABP7VD35_9FLAO</name>
<organism evidence="4 5">
    <name type="scientific">Flavobacterium cheonanense</name>
    <dbReference type="NCBI Taxonomy" id="706183"/>
    <lineage>
        <taxon>Bacteria</taxon>
        <taxon>Pseudomonadati</taxon>
        <taxon>Bacteroidota</taxon>
        <taxon>Flavobacteriia</taxon>
        <taxon>Flavobacteriales</taxon>
        <taxon>Flavobacteriaceae</taxon>
        <taxon>Flavobacterium</taxon>
    </lineage>
</organism>
<keyword evidence="5" id="KW-1185">Reference proteome</keyword>
<dbReference type="Proteomes" id="UP001500367">
    <property type="component" value="Unassembled WGS sequence"/>
</dbReference>
<dbReference type="RefSeq" id="WP_344815398.1">
    <property type="nucleotide sequence ID" value="NZ_BAABCT010000002.1"/>
</dbReference>
<evidence type="ECO:0000313" key="5">
    <source>
        <dbReference type="Proteomes" id="UP001500367"/>
    </source>
</evidence>
<evidence type="ECO:0000256" key="1">
    <source>
        <dbReference type="SAM" id="MobiDB-lite"/>
    </source>
</evidence>
<dbReference type="InterPro" id="IPR001434">
    <property type="entry name" value="OmcB-like_DUF11"/>
</dbReference>
<evidence type="ECO:0000256" key="2">
    <source>
        <dbReference type="SAM" id="SignalP"/>
    </source>
</evidence>
<gene>
    <name evidence="4" type="ORF">GCM10022389_06820</name>
</gene>
<feature type="region of interest" description="Disordered" evidence="1">
    <location>
        <begin position="606"/>
        <end position="646"/>
    </location>
</feature>